<dbReference type="CDD" id="cd17324">
    <property type="entry name" value="MFS_NepI_like"/>
    <property type="match status" value="1"/>
</dbReference>
<dbReference type="InterPro" id="IPR050189">
    <property type="entry name" value="MFS_Efflux_Transporters"/>
</dbReference>
<evidence type="ECO:0000256" key="6">
    <source>
        <dbReference type="SAM" id="Phobius"/>
    </source>
</evidence>
<dbReference type="GO" id="GO:0022857">
    <property type="term" value="F:transmembrane transporter activity"/>
    <property type="evidence" value="ECO:0007669"/>
    <property type="project" value="InterPro"/>
</dbReference>
<keyword evidence="4 6" id="KW-1133">Transmembrane helix</keyword>
<dbReference type="Pfam" id="PF07690">
    <property type="entry name" value="MFS_1"/>
    <property type="match status" value="1"/>
</dbReference>
<proteinExistence type="predicted"/>
<feature type="transmembrane region" description="Helical" evidence="6">
    <location>
        <begin position="113"/>
        <end position="133"/>
    </location>
</feature>
<feature type="transmembrane region" description="Helical" evidence="6">
    <location>
        <begin position="279"/>
        <end position="298"/>
    </location>
</feature>
<evidence type="ECO:0000313" key="9">
    <source>
        <dbReference type="Proteomes" id="UP000824225"/>
    </source>
</evidence>
<feature type="transmembrane region" description="Helical" evidence="6">
    <location>
        <begin position="252"/>
        <end position="272"/>
    </location>
</feature>
<dbReference type="GO" id="GO:0005886">
    <property type="term" value="C:plasma membrane"/>
    <property type="evidence" value="ECO:0007669"/>
    <property type="project" value="UniProtKB-SubCell"/>
</dbReference>
<sequence length="397" mass="41993">MNAQTAIFSTEAPHWAAVFSLFAGVTSLIAAEFIPVSLLTPIARDLAVTEGMAGQTVTAVGVFSVFSSLLLAPLTRGVDRRHILLAFSLLLVLSNLLVALAPNYGVLLAGRGLLGVCVGGFWSLAPAVTLQLVPAKELPRALSIVYAGVSVATILSLPLSSYLGHLMGWRNVFLLASMLGVIMFVWQFAAMPSLPARPGSSFRNLFALARRSWVLAGMGGIIFSYGGYHVFFTYLRPFLEQNLALRPDVLSGVLLAFGVANCAGTVAAGAVLGRWFRLTLPLVLLAFAGAALLFFFGAGLALNLFLVLIWGLLFGFVPVGWSAWIARTLADQAELAGGLSVAVTQFAIGLVAAVGGLTFDAFGIRGIFLIAAAFLVVAALWVRISFTLYARETGRLP</sequence>
<dbReference type="Gene3D" id="1.20.1250.20">
    <property type="entry name" value="MFS general substrate transporter like domains"/>
    <property type="match status" value="1"/>
</dbReference>
<feature type="transmembrane region" description="Helical" evidence="6">
    <location>
        <begin position="212"/>
        <end position="232"/>
    </location>
</feature>
<evidence type="ECO:0000256" key="4">
    <source>
        <dbReference type="ARBA" id="ARBA00022989"/>
    </source>
</evidence>
<gene>
    <name evidence="8" type="ORF">H9962_03265</name>
</gene>
<comment type="caution">
    <text evidence="8">The sequence shown here is derived from an EMBL/GenBank/DDBJ whole genome shotgun (WGS) entry which is preliminary data.</text>
</comment>
<evidence type="ECO:0000256" key="3">
    <source>
        <dbReference type="ARBA" id="ARBA00022692"/>
    </source>
</evidence>
<dbReference type="InterPro" id="IPR036259">
    <property type="entry name" value="MFS_trans_sf"/>
</dbReference>
<keyword evidence="3 6" id="KW-0812">Transmembrane</keyword>
<feature type="transmembrane region" description="Helical" evidence="6">
    <location>
        <begin position="336"/>
        <end position="356"/>
    </location>
</feature>
<feature type="transmembrane region" description="Helical" evidence="6">
    <location>
        <begin position="51"/>
        <end position="71"/>
    </location>
</feature>
<name>A0A9D2HDK6_9BACT</name>
<feature type="domain" description="Major facilitator superfamily (MFS) profile" evidence="7">
    <location>
        <begin position="16"/>
        <end position="390"/>
    </location>
</feature>
<keyword evidence="2" id="KW-1003">Cell membrane</keyword>
<dbReference type="PANTHER" id="PTHR43124">
    <property type="entry name" value="PURINE EFFLUX PUMP PBUE"/>
    <property type="match status" value="1"/>
</dbReference>
<dbReference type="PROSITE" id="PS50850">
    <property type="entry name" value="MFS"/>
    <property type="match status" value="1"/>
</dbReference>
<dbReference type="PANTHER" id="PTHR43124:SF5">
    <property type="entry name" value="PURINE RIBONUCLEOSIDE EFFLUX PUMP NEPI"/>
    <property type="match status" value="1"/>
</dbReference>
<evidence type="ECO:0000313" key="8">
    <source>
        <dbReference type="EMBL" id="HJA08196.1"/>
    </source>
</evidence>
<feature type="transmembrane region" description="Helical" evidence="6">
    <location>
        <begin position="145"/>
        <end position="166"/>
    </location>
</feature>
<evidence type="ECO:0000256" key="2">
    <source>
        <dbReference type="ARBA" id="ARBA00022475"/>
    </source>
</evidence>
<comment type="subcellular location">
    <subcellularLocation>
        <location evidence="1">Cell membrane</location>
        <topology evidence="1">Multi-pass membrane protein</topology>
    </subcellularLocation>
</comment>
<feature type="transmembrane region" description="Helical" evidence="6">
    <location>
        <begin position="83"/>
        <end position="101"/>
    </location>
</feature>
<keyword evidence="5 6" id="KW-0472">Membrane</keyword>
<feature type="transmembrane region" description="Helical" evidence="6">
    <location>
        <begin position="172"/>
        <end position="191"/>
    </location>
</feature>
<feature type="transmembrane region" description="Helical" evidence="6">
    <location>
        <begin position="304"/>
        <end position="324"/>
    </location>
</feature>
<reference evidence="8" key="2">
    <citation type="submission" date="2021-04" db="EMBL/GenBank/DDBJ databases">
        <authorList>
            <person name="Gilroy R."/>
        </authorList>
    </citation>
    <scope>NUCLEOTIDE SEQUENCE</scope>
    <source>
        <strain evidence="8">CHK186-16707</strain>
    </source>
</reference>
<dbReference type="InterPro" id="IPR020846">
    <property type="entry name" value="MFS_dom"/>
</dbReference>
<reference evidence="8" key="1">
    <citation type="journal article" date="2021" name="PeerJ">
        <title>Extensive microbial diversity within the chicken gut microbiome revealed by metagenomics and culture.</title>
        <authorList>
            <person name="Gilroy R."/>
            <person name="Ravi A."/>
            <person name="Getino M."/>
            <person name="Pursley I."/>
            <person name="Horton D.L."/>
            <person name="Alikhan N.F."/>
            <person name="Baker D."/>
            <person name="Gharbi K."/>
            <person name="Hall N."/>
            <person name="Watson M."/>
            <person name="Adriaenssens E.M."/>
            <person name="Foster-Nyarko E."/>
            <person name="Jarju S."/>
            <person name="Secka A."/>
            <person name="Antonio M."/>
            <person name="Oren A."/>
            <person name="Chaudhuri R.R."/>
            <person name="La Ragione R."/>
            <person name="Hildebrand F."/>
            <person name="Pallen M.J."/>
        </authorList>
    </citation>
    <scope>NUCLEOTIDE SEQUENCE</scope>
    <source>
        <strain evidence="8">CHK186-16707</strain>
    </source>
</reference>
<dbReference type="InterPro" id="IPR011701">
    <property type="entry name" value="MFS"/>
</dbReference>
<dbReference type="Proteomes" id="UP000824225">
    <property type="component" value="Unassembled WGS sequence"/>
</dbReference>
<dbReference type="SUPFAM" id="SSF103473">
    <property type="entry name" value="MFS general substrate transporter"/>
    <property type="match status" value="1"/>
</dbReference>
<organism evidence="8 9">
    <name type="scientific">Candidatus Mailhella merdigallinarum</name>
    <dbReference type="NCBI Taxonomy" id="2838658"/>
    <lineage>
        <taxon>Bacteria</taxon>
        <taxon>Pseudomonadati</taxon>
        <taxon>Thermodesulfobacteriota</taxon>
        <taxon>Desulfovibrionia</taxon>
        <taxon>Desulfovibrionales</taxon>
        <taxon>Desulfovibrionaceae</taxon>
        <taxon>Mailhella</taxon>
    </lineage>
</organism>
<accession>A0A9D2HDK6</accession>
<evidence type="ECO:0000259" key="7">
    <source>
        <dbReference type="PROSITE" id="PS50850"/>
    </source>
</evidence>
<feature type="transmembrane region" description="Helical" evidence="6">
    <location>
        <begin position="362"/>
        <end position="382"/>
    </location>
</feature>
<dbReference type="EMBL" id="DXAN01000006">
    <property type="protein sequence ID" value="HJA08196.1"/>
    <property type="molecule type" value="Genomic_DNA"/>
</dbReference>
<evidence type="ECO:0000256" key="5">
    <source>
        <dbReference type="ARBA" id="ARBA00023136"/>
    </source>
</evidence>
<evidence type="ECO:0000256" key="1">
    <source>
        <dbReference type="ARBA" id="ARBA00004651"/>
    </source>
</evidence>
<protein>
    <submittedName>
        <fullName evidence="8">MFS transporter</fullName>
    </submittedName>
</protein>
<dbReference type="AlphaFoldDB" id="A0A9D2HDK6"/>